<comment type="subcellular location">
    <subcellularLocation>
        <location evidence="1 6">Cytoplasm</location>
        <location evidence="1 6">Cytoskeleton</location>
        <location evidence="1 6">Microtubule organizing center</location>
    </subcellularLocation>
</comment>
<dbReference type="PANTHER" id="PTHR19302">
    <property type="entry name" value="GAMMA TUBULIN COMPLEX PROTEIN"/>
    <property type="match status" value="1"/>
</dbReference>
<dbReference type="PANTHER" id="PTHR19302:SF27">
    <property type="entry name" value="GAMMA-TUBULIN COMPLEX COMPONENT 4"/>
    <property type="match status" value="1"/>
</dbReference>
<comment type="similarity">
    <text evidence="2 6">Belongs to the TUBGCP family.</text>
</comment>
<dbReference type="OrthoDB" id="78652at2759"/>
<feature type="compositionally biased region" description="Low complexity" evidence="7">
    <location>
        <begin position="572"/>
        <end position="582"/>
    </location>
</feature>
<evidence type="ECO:0000313" key="11">
    <source>
        <dbReference type="Proteomes" id="UP000033647"/>
    </source>
</evidence>
<evidence type="ECO:0000256" key="7">
    <source>
        <dbReference type="SAM" id="MobiDB-lite"/>
    </source>
</evidence>
<keyword evidence="4 6" id="KW-0493">Microtubule</keyword>
<feature type="domain" description="Gamma tubulin complex component protein N-terminal" evidence="9">
    <location>
        <begin position="2"/>
        <end position="311"/>
    </location>
</feature>
<keyword evidence="3 6" id="KW-0963">Cytoplasm</keyword>
<dbReference type="GO" id="GO:0031122">
    <property type="term" value="P:cytoplasmic microtubule organization"/>
    <property type="evidence" value="ECO:0007669"/>
    <property type="project" value="TreeGrafter"/>
</dbReference>
<evidence type="ECO:0000256" key="3">
    <source>
        <dbReference type="ARBA" id="ARBA00022490"/>
    </source>
</evidence>
<dbReference type="STRING" id="1047168.A0A0F4G5F5"/>
<dbReference type="GO" id="GO:0000278">
    <property type="term" value="P:mitotic cell cycle"/>
    <property type="evidence" value="ECO:0007669"/>
    <property type="project" value="TreeGrafter"/>
</dbReference>
<dbReference type="GO" id="GO:0044732">
    <property type="term" value="C:mitotic spindle pole body"/>
    <property type="evidence" value="ECO:0007669"/>
    <property type="project" value="TreeGrafter"/>
</dbReference>
<dbReference type="GO" id="GO:0000922">
    <property type="term" value="C:spindle pole"/>
    <property type="evidence" value="ECO:0007669"/>
    <property type="project" value="InterPro"/>
</dbReference>
<dbReference type="Proteomes" id="UP000033647">
    <property type="component" value="Unassembled WGS sequence"/>
</dbReference>
<dbReference type="GO" id="GO:0051011">
    <property type="term" value="F:microtubule minus-end binding"/>
    <property type="evidence" value="ECO:0007669"/>
    <property type="project" value="TreeGrafter"/>
</dbReference>
<dbReference type="Gene3D" id="1.20.120.1900">
    <property type="entry name" value="Gamma-tubulin complex, C-terminal domain"/>
    <property type="match status" value="1"/>
</dbReference>
<dbReference type="InterPro" id="IPR041470">
    <property type="entry name" value="GCP_N"/>
</dbReference>
<dbReference type="Pfam" id="PF04130">
    <property type="entry name" value="GCP_C_terminal"/>
    <property type="match status" value="1"/>
</dbReference>
<proteinExistence type="inferred from homology"/>
<reference evidence="10 11" key="1">
    <citation type="submission" date="2015-03" db="EMBL/GenBank/DDBJ databases">
        <title>RNA-seq based gene annotation and comparative genomics of four Zymoseptoria species reveal species-specific pathogenicity related genes and transposable element activity.</title>
        <authorList>
            <person name="Grandaubert J."/>
            <person name="Bhattacharyya A."/>
            <person name="Stukenbrock E.H."/>
        </authorList>
    </citation>
    <scope>NUCLEOTIDE SEQUENCE [LARGE SCALE GENOMIC DNA]</scope>
    <source>
        <strain evidence="10 11">Zb18110</strain>
    </source>
</reference>
<evidence type="ECO:0000256" key="6">
    <source>
        <dbReference type="RuleBase" id="RU363050"/>
    </source>
</evidence>
<dbReference type="GO" id="GO:0005874">
    <property type="term" value="C:microtubule"/>
    <property type="evidence" value="ECO:0007669"/>
    <property type="project" value="UniProtKB-KW"/>
</dbReference>
<dbReference type="AlphaFoldDB" id="A0A0F4G5F5"/>
<dbReference type="InterPro" id="IPR042241">
    <property type="entry name" value="GCP_C_sf"/>
</dbReference>
<gene>
    <name evidence="10" type="ORF">TI39_contig5842g00011</name>
</gene>
<dbReference type="GO" id="GO:0051225">
    <property type="term" value="P:spindle assembly"/>
    <property type="evidence" value="ECO:0007669"/>
    <property type="project" value="TreeGrafter"/>
</dbReference>
<organism evidence="10 11">
    <name type="scientific">Zymoseptoria brevis</name>
    <dbReference type="NCBI Taxonomy" id="1047168"/>
    <lineage>
        <taxon>Eukaryota</taxon>
        <taxon>Fungi</taxon>
        <taxon>Dikarya</taxon>
        <taxon>Ascomycota</taxon>
        <taxon>Pezizomycotina</taxon>
        <taxon>Dothideomycetes</taxon>
        <taxon>Dothideomycetidae</taxon>
        <taxon>Mycosphaerellales</taxon>
        <taxon>Mycosphaerellaceae</taxon>
        <taxon>Zymoseptoria</taxon>
    </lineage>
</organism>
<feature type="compositionally biased region" description="Polar residues" evidence="7">
    <location>
        <begin position="561"/>
        <end position="571"/>
    </location>
</feature>
<dbReference type="GO" id="GO:0051321">
    <property type="term" value="P:meiotic cell cycle"/>
    <property type="evidence" value="ECO:0007669"/>
    <property type="project" value="TreeGrafter"/>
</dbReference>
<feature type="domain" description="Gamma tubulin complex component C-terminal" evidence="8">
    <location>
        <begin position="319"/>
        <end position="722"/>
    </location>
</feature>
<dbReference type="InterPro" id="IPR040457">
    <property type="entry name" value="GCP_C"/>
</dbReference>
<keyword evidence="5 6" id="KW-0206">Cytoskeleton</keyword>
<keyword evidence="11" id="KW-1185">Reference proteome</keyword>
<dbReference type="InterPro" id="IPR007259">
    <property type="entry name" value="GCP"/>
</dbReference>
<protein>
    <recommendedName>
        <fullName evidence="6">Spindle pole body component</fullName>
    </recommendedName>
</protein>
<evidence type="ECO:0000256" key="1">
    <source>
        <dbReference type="ARBA" id="ARBA00004267"/>
    </source>
</evidence>
<evidence type="ECO:0000259" key="9">
    <source>
        <dbReference type="Pfam" id="PF17681"/>
    </source>
</evidence>
<sequence length="736" mass="81666">MLHEVLLALSGHPSPLFGSDEASHGSGDFPLLSHSEKALLASIGRLSELHRKLKRHLEAIAAKHSSIVCRAVATSVKQSHLSRFQQKIVHVESKILKRDSSMVGAYHIVPLASVVGEFDDWHRRMNWYWDVASFMSPYLDSGRKTQGMTTSSCTSAAIIDRLRAECQTGYPEIEDAATELTRVAETAWLRQLSGWIVYGKLPTHGAQDFFIRAEESTEGKTFTKNSDLLPSFVAPRTASSLTFVGKSLHQVEHHRKTNTAASVKTDQLSDVASAHLKILSQISLPITASQFSRTVSEIRLSLSRSVLQHLLPMEVTLQVLKCLRQFFLLDHGDFAMALITEAEDRLQARQQSMGRLLQQDPTRAMQNLTIKDAELSQALTRVWKSLATEGDDMDDKLLDYAQRYVVFSSAKQIASRPSTADSTSSAVPPLSPTAFNDLLFPTPSELSLKVLPPLDLFLSAPDVDTYSKISSYILAIRRGHHRLSDLWRRTPARRDHPISSAQDPEARTRTKQRAIKMRKVWATCSAAIFLLSETAAYFEGEIIRGSCNHFQQWVEKPADTANSPTAVNDNPTNAAQATTTAQRDPETLATAHRSFLTGLTYSLLLTDIAYTSTLRTLLSHIDALVAFFTHLLSLQQGLDAQIEATGHESSHTLEEEKTAALELDRARKRVDSGMRDVVGRLRGLDQERIGSGRYLELGVPSADGYEGWKGGGVDRLLMKLEFGTVVNSEKEKLLNM</sequence>
<dbReference type="GO" id="GO:0007020">
    <property type="term" value="P:microtubule nucleation"/>
    <property type="evidence" value="ECO:0007669"/>
    <property type="project" value="InterPro"/>
</dbReference>
<accession>A0A0F4G5F5</accession>
<evidence type="ECO:0000259" key="8">
    <source>
        <dbReference type="Pfam" id="PF04130"/>
    </source>
</evidence>
<dbReference type="GO" id="GO:0000930">
    <property type="term" value="C:gamma-tubulin complex"/>
    <property type="evidence" value="ECO:0007669"/>
    <property type="project" value="UniProtKB-ARBA"/>
</dbReference>
<dbReference type="EMBL" id="LAFY01005797">
    <property type="protein sequence ID" value="KJX92534.1"/>
    <property type="molecule type" value="Genomic_DNA"/>
</dbReference>
<evidence type="ECO:0000313" key="10">
    <source>
        <dbReference type="EMBL" id="KJX92534.1"/>
    </source>
</evidence>
<dbReference type="Pfam" id="PF17681">
    <property type="entry name" value="GCP_N_terminal"/>
    <property type="match status" value="1"/>
</dbReference>
<name>A0A0F4G5F5_9PEZI</name>
<evidence type="ECO:0000256" key="2">
    <source>
        <dbReference type="ARBA" id="ARBA00010337"/>
    </source>
</evidence>
<evidence type="ECO:0000256" key="4">
    <source>
        <dbReference type="ARBA" id="ARBA00022701"/>
    </source>
</evidence>
<feature type="region of interest" description="Disordered" evidence="7">
    <location>
        <begin position="561"/>
        <end position="584"/>
    </location>
</feature>
<comment type="caution">
    <text evidence="10">The sequence shown here is derived from an EMBL/GenBank/DDBJ whole genome shotgun (WGS) entry which is preliminary data.</text>
</comment>
<evidence type="ECO:0000256" key="5">
    <source>
        <dbReference type="ARBA" id="ARBA00023212"/>
    </source>
</evidence>
<dbReference type="GO" id="GO:0043015">
    <property type="term" value="F:gamma-tubulin binding"/>
    <property type="evidence" value="ECO:0007669"/>
    <property type="project" value="InterPro"/>
</dbReference>